<name>A0A4Q0MG19_9SPHI</name>
<protein>
    <recommendedName>
        <fullName evidence="5">Bacteriocin-protection protein</fullName>
    </recommendedName>
</protein>
<proteinExistence type="predicted"/>
<dbReference type="AlphaFoldDB" id="A0A4Q0MG19"/>
<evidence type="ECO:0008006" key="5">
    <source>
        <dbReference type="Google" id="ProtNLM"/>
    </source>
</evidence>
<evidence type="ECO:0000313" key="2">
    <source>
        <dbReference type="EMBL" id="RXF72284.1"/>
    </source>
</evidence>
<dbReference type="EMBL" id="RXOC01000001">
    <property type="protein sequence ID" value="RXF72284.1"/>
    <property type="molecule type" value="Genomic_DNA"/>
</dbReference>
<gene>
    <name evidence="2" type="ORF">EKH83_00730</name>
    <name evidence="1" type="ORF">F1649_17445</name>
</gene>
<reference evidence="2 3" key="1">
    <citation type="submission" date="2018-12" db="EMBL/GenBank/DDBJ databases">
        <title>The Draft Genome Sequence of the Soil Bacterium Pedobacter tournemirensis R1.</title>
        <authorList>
            <person name="He J."/>
        </authorList>
    </citation>
    <scope>NUCLEOTIDE SEQUENCE [LARGE SCALE GENOMIC DNA]</scope>
    <source>
        <strain evidence="2 3">R1</strain>
    </source>
</reference>
<dbReference type="Pfam" id="PF13376">
    <property type="entry name" value="OmdA"/>
    <property type="match status" value="1"/>
</dbReference>
<organism evidence="2 3">
    <name type="scientific">Arcticibacter tournemirensis</name>
    <dbReference type="NCBI Taxonomy" id="699437"/>
    <lineage>
        <taxon>Bacteria</taxon>
        <taxon>Pseudomonadati</taxon>
        <taxon>Bacteroidota</taxon>
        <taxon>Sphingobacteriia</taxon>
        <taxon>Sphingobacteriales</taxon>
        <taxon>Sphingobacteriaceae</taxon>
        <taxon>Arcticibacter</taxon>
    </lineage>
</organism>
<keyword evidence="4" id="KW-1185">Reference proteome</keyword>
<accession>A0A4Q0MG19</accession>
<dbReference type="RefSeq" id="WP_128767469.1">
    <property type="nucleotide sequence ID" value="NZ_RXOC01000001.1"/>
</dbReference>
<evidence type="ECO:0000313" key="3">
    <source>
        <dbReference type="Proteomes" id="UP000290848"/>
    </source>
</evidence>
<dbReference type="OrthoDB" id="9796999at2"/>
<sequence>MKNELVKSFRPANQEEWRQWLIENHRSEESVWLIYNKKLSGVPSLSWSEAVDQALCFGWIDSTRKSLDDDTFMQFFCKRKRNSVWSKINKIKVVRLIKENLMTQAGFECVEAARLNGSWSILDSVEETRVPKDLAEAFKMYRGSKPFFLRLSKSMRKRILQWLVLAKRPETRQKRIIEVAEKAGRKSLPKQFLV</sequence>
<evidence type="ECO:0000313" key="4">
    <source>
        <dbReference type="Proteomes" id="UP000322918"/>
    </source>
</evidence>
<dbReference type="EMBL" id="VWNE01000032">
    <property type="protein sequence ID" value="KAA8478492.1"/>
    <property type="molecule type" value="Genomic_DNA"/>
</dbReference>
<dbReference type="Proteomes" id="UP000322918">
    <property type="component" value="Unassembled WGS sequence"/>
</dbReference>
<dbReference type="Proteomes" id="UP000290848">
    <property type="component" value="Unassembled WGS sequence"/>
</dbReference>
<reference evidence="1 4" key="2">
    <citation type="submission" date="2019-09" db="EMBL/GenBank/DDBJ databases">
        <title>Pararcticibacter amylolyticus gen. nov., sp. nov., isolated from a rottenly hemp rope, and reclassification of Pedobacter tournemirensis as Pararcticibacter tournemirensis comb. nov.</title>
        <authorList>
            <person name="Cai Y."/>
        </authorList>
    </citation>
    <scope>NUCLEOTIDE SEQUENCE [LARGE SCALE GENOMIC DNA]</scope>
    <source>
        <strain evidence="1 4">TF5-37.2-LB10</strain>
    </source>
</reference>
<evidence type="ECO:0000313" key="1">
    <source>
        <dbReference type="EMBL" id="KAA8478492.1"/>
    </source>
</evidence>
<comment type="caution">
    <text evidence="2">The sequence shown here is derived from an EMBL/GenBank/DDBJ whole genome shotgun (WGS) entry which is preliminary data.</text>
</comment>